<name>A0A4P8IHU6_9FIRM</name>
<feature type="transmembrane region" description="Helical" evidence="7">
    <location>
        <begin position="370"/>
        <end position="391"/>
    </location>
</feature>
<dbReference type="Gene3D" id="1.20.81.30">
    <property type="entry name" value="Type II secretion system (T2SS), domain F"/>
    <property type="match status" value="2"/>
</dbReference>
<keyword evidence="10" id="KW-1185">Reference proteome</keyword>
<dbReference type="InterPro" id="IPR003004">
    <property type="entry name" value="GspF/PilC"/>
</dbReference>
<gene>
    <name evidence="9" type="ORF">AR1Y2_2000</name>
</gene>
<sequence>MPKYKYKAKDSNGKISKGVFEAADEMALYQALRADGRYLISSKDMEESKLKSKRRMKTAVLADFSRQLGTLLKAGVSLVRSLNIISNEIGVKSADKETYQNLLNAIRQGVPLSEAMEEQGKTFPVLLVSMMRSAEANGNLDQTSLRMAEHYDKEHRLNGKVRNAMIYPMILSVLLVCVIIFILSYLVPQFQDIFDTMESLPLPTVILLGMSDGIQKYWPFIILAVVVLVFGLNLLFRIPKVQWKKDQLKLKLPVIGNLLRKIYTARFARTLCSLYSSGIPIIQALQIGSSTVGNRYIEDQFDGVIDLIRRGESLSGSLMQIDGFQKKLSSSILVGEETGSLDEMLDSIADSLEFEAERALERLVTLMEPILIILMALIIGFVVVAVILPIYESYSTIDQGY</sequence>
<dbReference type="OrthoDB" id="9805682at2"/>
<protein>
    <submittedName>
        <fullName evidence="9">Type IV fimbrial assembly protein PilC</fullName>
    </submittedName>
</protein>
<feature type="transmembrane region" description="Helical" evidence="7">
    <location>
        <begin position="217"/>
        <end position="236"/>
    </location>
</feature>
<organism evidence="9 10">
    <name type="scientific">Anaerostipes rhamnosivorans</name>
    <dbReference type="NCBI Taxonomy" id="1229621"/>
    <lineage>
        <taxon>Bacteria</taxon>
        <taxon>Bacillati</taxon>
        <taxon>Bacillota</taxon>
        <taxon>Clostridia</taxon>
        <taxon>Lachnospirales</taxon>
        <taxon>Lachnospiraceae</taxon>
        <taxon>Anaerostipes</taxon>
    </lineage>
</organism>
<evidence type="ECO:0000313" key="10">
    <source>
        <dbReference type="Proteomes" id="UP000298653"/>
    </source>
</evidence>
<feature type="domain" description="Type II secretion system protein GspF" evidence="8">
    <location>
        <begin position="267"/>
        <end position="389"/>
    </location>
</feature>
<dbReference type="Proteomes" id="UP000298653">
    <property type="component" value="Chromosome"/>
</dbReference>
<evidence type="ECO:0000313" key="9">
    <source>
        <dbReference type="EMBL" id="QCP35454.1"/>
    </source>
</evidence>
<evidence type="ECO:0000256" key="6">
    <source>
        <dbReference type="ARBA" id="ARBA00023136"/>
    </source>
</evidence>
<dbReference type="InterPro" id="IPR018076">
    <property type="entry name" value="T2SS_GspF_dom"/>
</dbReference>
<feature type="transmembrane region" description="Helical" evidence="7">
    <location>
        <begin position="166"/>
        <end position="187"/>
    </location>
</feature>
<evidence type="ECO:0000256" key="2">
    <source>
        <dbReference type="ARBA" id="ARBA00005745"/>
    </source>
</evidence>
<dbReference type="Pfam" id="PF00482">
    <property type="entry name" value="T2SSF"/>
    <property type="match status" value="2"/>
</dbReference>
<keyword evidence="6 7" id="KW-0472">Membrane</keyword>
<dbReference type="PANTHER" id="PTHR30012">
    <property type="entry name" value="GENERAL SECRETION PATHWAY PROTEIN"/>
    <property type="match status" value="1"/>
</dbReference>
<comment type="subcellular location">
    <subcellularLocation>
        <location evidence="1">Cell membrane</location>
        <topology evidence="1">Multi-pass membrane protein</topology>
    </subcellularLocation>
</comment>
<evidence type="ECO:0000259" key="8">
    <source>
        <dbReference type="Pfam" id="PF00482"/>
    </source>
</evidence>
<reference evidence="9 10" key="1">
    <citation type="submission" date="2019-05" db="EMBL/GenBank/DDBJ databases">
        <title>Complete genome sequencing of Anaerostipes rhamnosivorans.</title>
        <authorList>
            <person name="Bui T.P.N."/>
            <person name="de Vos W.M."/>
        </authorList>
    </citation>
    <scope>NUCLEOTIDE SEQUENCE [LARGE SCALE GENOMIC DNA]</scope>
    <source>
        <strain evidence="9 10">1y2</strain>
    </source>
</reference>
<proteinExistence type="inferred from homology"/>
<evidence type="ECO:0000256" key="5">
    <source>
        <dbReference type="ARBA" id="ARBA00022989"/>
    </source>
</evidence>
<dbReference type="RefSeq" id="WP_137328835.1">
    <property type="nucleotide sequence ID" value="NZ_CP040058.1"/>
</dbReference>
<evidence type="ECO:0000256" key="1">
    <source>
        <dbReference type="ARBA" id="ARBA00004651"/>
    </source>
</evidence>
<dbReference type="PRINTS" id="PR00812">
    <property type="entry name" value="BCTERIALGSPF"/>
</dbReference>
<evidence type="ECO:0000256" key="7">
    <source>
        <dbReference type="SAM" id="Phobius"/>
    </source>
</evidence>
<dbReference type="PANTHER" id="PTHR30012:SF0">
    <property type="entry name" value="TYPE II SECRETION SYSTEM PROTEIN F-RELATED"/>
    <property type="match status" value="1"/>
</dbReference>
<accession>A0A4P8IHU6</accession>
<dbReference type="EMBL" id="CP040058">
    <property type="protein sequence ID" value="QCP35454.1"/>
    <property type="molecule type" value="Genomic_DNA"/>
</dbReference>
<keyword evidence="5 7" id="KW-1133">Transmembrane helix</keyword>
<feature type="domain" description="Type II secretion system protein GspF" evidence="8">
    <location>
        <begin position="64"/>
        <end position="188"/>
    </location>
</feature>
<keyword evidence="3" id="KW-1003">Cell membrane</keyword>
<dbReference type="GO" id="GO:0015628">
    <property type="term" value="P:protein secretion by the type II secretion system"/>
    <property type="evidence" value="ECO:0007669"/>
    <property type="project" value="TreeGrafter"/>
</dbReference>
<dbReference type="InterPro" id="IPR042094">
    <property type="entry name" value="T2SS_GspF_sf"/>
</dbReference>
<dbReference type="GO" id="GO:0005886">
    <property type="term" value="C:plasma membrane"/>
    <property type="evidence" value="ECO:0007669"/>
    <property type="project" value="UniProtKB-SubCell"/>
</dbReference>
<evidence type="ECO:0000256" key="3">
    <source>
        <dbReference type="ARBA" id="ARBA00022475"/>
    </source>
</evidence>
<dbReference type="AlphaFoldDB" id="A0A4P8IHU6"/>
<comment type="similarity">
    <text evidence="2">Belongs to the GSP F family.</text>
</comment>
<keyword evidence="4 7" id="KW-0812">Transmembrane</keyword>
<dbReference type="KEGG" id="arf:AR1Y2_2000"/>
<evidence type="ECO:0000256" key="4">
    <source>
        <dbReference type="ARBA" id="ARBA00022692"/>
    </source>
</evidence>